<name>A0A5M8QVJ4_9BACT</name>
<comment type="caution">
    <text evidence="1">The sequence shown here is derived from an EMBL/GenBank/DDBJ whole genome shotgun (WGS) entry which is preliminary data.</text>
</comment>
<protein>
    <submittedName>
        <fullName evidence="1">Uncharacterized protein</fullName>
    </submittedName>
</protein>
<reference evidence="1 2" key="1">
    <citation type="submission" date="2019-05" db="EMBL/GenBank/DDBJ databases">
        <authorList>
            <person name="Qu J.-H."/>
        </authorList>
    </citation>
    <scope>NUCLEOTIDE SEQUENCE [LARGE SCALE GENOMIC DNA]</scope>
    <source>
        <strain evidence="1 2">NS28</strain>
    </source>
</reference>
<dbReference type="EMBL" id="VBSN01000044">
    <property type="protein sequence ID" value="KAA6438834.1"/>
    <property type="molecule type" value="Genomic_DNA"/>
</dbReference>
<evidence type="ECO:0000313" key="2">
    <source>
        <dbReference type="Proteomes" id="UP000323994"/>
    </source>
</evidence>
<proteinExistence type="predicted"/>
<dbReference type="RefSeq" id="WP_139012946.1">
    <property type="nucleotide sequence ID" value="NZ_VBSN01000044.1"/>
</dbReference>
<accession>A0A5M8QVJ4</accession>
<dbReference type="OrthoDB" id="965967at2"/>
<organism evidence="1 2">
    <name type="scientific">Dyadobacter flavalbus</name>
    <dbReference type="NCBI Taxonomy" id="2579942"/>
    <lineage>
        <taxon>Bacteria</taxon>
        <taxon>Pseudomonadati</taxon>
        <taxon>Bacteroidota</taxon>
        <taxon>Cytophagia</taxon>
        <taxon>Cytophagales</taxon>
        <taxon>Spirosomataceae</taxon>
        <taxon>Dyadobacter</taxon>
    </lineage>
</organism>
<evidence type="ECO:0000313" key="1">
    <source>
        <dbReference type="EMBL" id="KAA6438834.1"/>
    </source>
</evidence>
<sequence>MLITPQLKDAFLQHIVSEYNVGQIIEWPREQNILGLDKYAIAEMINHFVRIKLFRYSIDRNGKPQPGTKDSIIFFINMEAHDFIQEGGFYGKYQLLQKNIEKLLYEVEKLEHAGIKTENDLQTIRKNIVEYSGLIANVVAIGDSFKDAF</sequence>
<keyword evidence="2" id="KW-1185">Reference proteome</keyword>
<gene>
    <name evidence="1" type="ORF">FEM33_15555</name>
</gene>
<dbReference type="Proteomes" id="UP000323994">
    <property type="component" value="Unassembled WGS sequence"/>
</dbReference>
<dbReference type="AlphaFoldDB" id="A0A5M8QVJ4"/>